<evidence type="ECO:0000313" key="3">
    <source>
        <dbReference type="Proteomes" id="UP000346198"/>
    </source>
</evidence>
<feature type="domain" description="RNase H type-1" evidence="1">
    <location>
        <begin position="1"/>
        <end position="153"/>
    </location>
</feature>
<dbReference type="InterPro" id="IPR036397">
    <property type="entry name" value="RNaseH_sf"/>
</dbReference>
<dbReference type="AlphaFoldDB" id="A0A6C2USI8"/>
<name>A0A6C2USI8_9BACT</name>
<dbReference type="Pfam" id="PF00075">
    <property type="entry name" value="RNase_H"/>
    <property type="match status" value="1"/>
</dbReference>
<keyword evidence="3" id="KW-1185">Reference proteome</keyword>
<dbReference type="Gene3D" id="3.30.420.10">
    <property type="entry name" value="Ribonuclease H-like superfamily/Ribonuclease H"/>
    <property type="match status" value="1"/>
</dbReference>
<organism evidence="2 3">
    <name type="scientific">Pontiella sulfatireligans</name>
    <dbReference type="NCBI Taxonomy" id="2750658"/>
    <lineage>
        <taxon>Bacteria</taxon>
        <taxon>Pseudomonadati</taxon>
        <taxon>Kiritimatiellota</taxon>
        <taxon>Kiritimatiellia</taxon>
        <taxon>Kiritimatiellales</taxon>
        <taxon>Pontiellaceae</taxon>
        <taxon>Pontiella</taxon>
    </lineage>
</organism>
<dbReference type="InterPro" id="IPR002156">
    <property type="entry name" value="RNaseH_domain"/>
</dbReference>
<reference evidence="2 3" key="1">
    <citation type="submission" date="2019-04" db="EMBL/GenBank/DDBJ databases">
        <authorList>
            <person name="Van Vliet M D."/>
        </authorList>
    </citation>
    <scope>NUCLEOTIDE SEQUENCE [LARGE SCALE GENOMIC DNA]</scope>
    <source>
        <strain evidence="2 3">F21</strain>
    </source>
</reference>
<evidence type="ECO:0000313" key="2">
    <source>
        <dbReference type="EMBL" id="VGO22221.1"/>
    </source>
</evidence>
<dbReference type="SUPFAM" id="SSF53098">
    <property type="entry name" value="Ribonuclease H-like"/>
    <property type="match status" value="1"/>
</dbReference>
<dbReference type="EMBL" id="CAAHFH010000002">
    <property type="protein sequence ID" value="VGO22221.1"/>
    <property type="molecule type" value="Genomic_DNA"/>
</dbReference>
<evidence type="ECO:0000259" key="1">
    <source>
        <dbReference type="PROSITE" id="PS50879"/>
    </source>
</evidence>
<protein>
    <recommendedName>
        <fullName evidence="1">RNase H type-1 domain-containing protein</fullName>
    </recommendedName>
</protein>
<dbReference type="InterPro" id="IPR012337">
    <property type="entry name" value="RNaseH-like_sf"/>
</dbReference>
<proteinExistence type="predicted"/>
<sequence length="159" mass="18157">MKPVMLFTDGSVHPPSRTGYGAYLAVTDPAADPETLKDRIQLKRFKLTSSTQLEIQTLLWALGEIQAPAVTVYTDSQNMVGLPGRRERFELHEYRSKSGARHRHADLYQEFYRLTDQFGCTFVKVKGHHLSDQKDAVDRFFTLVDRASRQALRTDPLCI</sequence>
<dbReference type="PROSITE" id="PS50879">
    <property type="entry name" value="RNASE_H_1"/>
    <property type="match status" value="1"/>
</dbReference>
<dbReference type="GO" id="GO:0003676">
    <property type="term" value="F:nucleic acid binding"/>
    <property type="evidence" value="ECO:0007669"/>
    <property type="project" value="InterPro"/>
</dbReference>
<dbReference type="Proteomes" id="UP000346198">
    <property type="component" value="Unassembled WGS sequence"/>
</dbReference>
<accession>A0A6C2USI8</accession>
<gene>
    <name evidence="2" type="ORF">SCARR_04303</name>
</gene>
<dbReference type="GO" id="GO:0004523">
    <property type="term" value="F:RNA-DNA hybrid ribonuclease activity"/>
    <property type="evidence" value="ECO:0007669"/>
    <property type="project" value="InterPro"/>
</dbReference>